<gene>
    <name evidence="2" type="ORF">G7057_02000</name>
</gene>
<dbReference type="PANTHER" id="PTHR43591">
    <property type="entry name" value="METHYLTRANSFERASE"/>
    <property type="match status" value="1"/>
</dbReference>
<dbReference type="PANTHER" id="PTHR43591:SF24">
    <property type="entry name" value="2-METHOXY-6-POLYPRENYL-1,4-BENZOQUINOL METHYLASE, MITOCHONDRIAL"/>
    <property type="match status" value="1"/>
</dbReference>
<dbReference type="Pfam" id="PF13649">
    <property type="entry name" value="Methyltransf_25"/>
    <property type="match status" value="1"/>
</dbReference>
<feature type="domain" description="Methyltransferase" evidence="1">
    <location>
        <begin position="40"/>
        <end position="133"/>
    </location>
</feature>
<keyword evidence="3" id="KW-1185">Reference proteome</keyword>
<organism evidence="2 3">
    <name type="scientific">Jeotgalibaca arthritidis</name>
    <dbReference type="NCBI Taxonomy" id="1868794"/>
    <lineage>
        <taxon>Bacteria</taxon>
        <taxon>Bacillati</taxon>
        <taxon>Bacillota</taxon>
        <taxon>Bacilli</taxon>
        <taxon>Lactobacillales</taxon>
        <taxon>Carnobacteriaceae</taxon>
        <taxon>Jeotgalibaca</taxon>
    </lineage>
</organism>
<sequence>MTSFDNIAEDYDEDIYPLNTNEFIQPTVKALMSLSKGKDILEFGIGTGRIAIPLAKKGYQLSGIDYSKEMLAVLNRKKGSIDMLTYHGDMTLTRLDKSFDLVYLIFNGITYLLTLDEQLECFYNASRHLKSGGRFVVETFIPKVDQIVKDNVAPYALEEGYIGFDKYNLINQNMTSYQYSISEDGKSESYQTTHRYIWPSELALMGKLAGFKLIHQWQDWEGNDLEPGSDDCIMVFEKYK</sequence>
<dbReference type="InterPro" id="IPR029063">
    <property type="entry name" value="SAM-dependent_MTases_sf"/>
</dbReference>
<dbReference type="KEGG" id="jar:G7057_02000"/>
<reference evidence="2 3" key="1">
    <citation type="journal article" date="2017" name="Int. J. Syst. Evol. Microbiol.">
        <title>Jeotgalibaca porci sp. nov. and Jeotgalibaca arthritidis sp. nov., isolated from pigs, and emended description of the genus Jeotgalibaca.</title>
        <authorList>
            <person name="Zamora L."/>
            <person name="Perez-Sancho M."/>
            <person name="Dominguez L."/>
            <person name="Fernandez-Garayzabal J.F."/>
            <person name="Vela A.I."/>
        </authorList>
    </citation>
    <scope>NUCLEOTIDE SEQUENCE [LARGE SCALE GENOMIC DNA]</scope>
    <source>
        <strain evidence="2 3">CECT 9157</strain>
    </source>
</reference>
<dbReference type="Gene3D" id="3.40.50.150">
    <property type="entry name" value="Vaccinia Virus protein VP39"/>
    <property type="match status" value="1"/>
</dbReference>
<dbReference type="GO" id="GO:0032259">
    <property type="term" value="P:methylation"/>
    <property type="evidence" value="ECO:0007669"/>
    <property type="project" value="UniProtKB-KW"/>
</dbReference>
<proteinExistence type="predicted"/>
<dbReference type="AlphaFoldDB" id="A0A6G7K7Y3"/>
<protein>
    <submittedName>
        <fullName evidence="2">Class I SAM-dependent methyltransferase</fullName>
    </submittedName>
</protein>
<dbReference type="Proteomes" id="UP000501451">
    <property type="component" value="Chromosome"/>
</dbReference>
<dbReference type="EMBL" id="CP049740">
    <property type="protein sequence ID" value="QII81366.1"/>
    <property type="molecule type" value="Genomic_DNA"/>
</dbReference>
<evidence type="ECO:0000259" key="1">
    <source>
        <dbReference type="Pfam" id="PF13649"/>
    </source>
</evidence>
<evidence type="ECO:0000313" key="2">
    <source>
        <dbReference type="EMBL" id="QII81366.1"/>
    </source>
</evidence>
<keyword evidence="2" id="KW-0489">Methyltransferase</keyword>
<keyword evidence="2" id="KW-0808">Transferase</keyword>
<dbReference type="CDD" id="cd02440">
    <property type="entry name" value="AdoMet_MTases"/>
    <property type="match status" value="1"/>
</dbReference>
<dbReference type="RefSeq" id="WP_166160931.1">
    <property type="nucleotide sequence ID" value="NZ_CP049740.1"/>
</dbReference>
<name>A0A6G7K7Y3_9LACT</name>
<accession>A0A6G7K7Y3</accession>
<dbReference type="SUPFAM" id="SSF53335">
    <property type="entry name" value="S-adenosyl-L-methionine-dependent methyltransferases"/>
    <property type="match status" value="1"/>
</dbReference>
<dbReference type="GO" id="GO:0008168">
    <property type="term" value="F:methyltransferase activity"/>
    <property type="evidence" value="ECO:0007669"/>
    <property type="project" value="UniProtKB-KW"/>
</dbReference>
<evidence type="ECO:0000313" key="3">
    <source>
        <dbReference type="Proteomes" id="UP000501451"/>
    </source>
</evidence>
<dbReference type="InterPro" id="IPR041698">
    <property type="entry name" value="Methyltransf_25"/>
</dbReference>